<reference evidence="1" key="1">
    <citation type="journal article" date="2014" name="Front. Microbiol.">
        <title>High frequency of phylogenetically diverse reductive dehalogenase-homologous genes in deep subseafloor sedimentary metagenomes.</title>
        <authorList>
            <person name="Kawai M."/>
            <person name="Futagami T."/>
            <person name="Toyoda A."/>
            <person name="Takaki Y."/>
            <person name="Nishi S."/>
            <person name="Hori S."/>
            <person name="Arai W."/>
            <person name="Tsubouchi T."/>
            <person name="Morono Y."/>
            <person name="Uchiyama I."/>
            <person name="Ito T."/>
            <person name="Fujiyama A."/>
            <person name="Inagaki F."/>
            <person name="Takami H."/>
        </authorList>
    </citation>
    <scope>NUCLEOTIDE SEQUENCE</scope>
    <source>
        <strain evidence="1">Expedition CK06-06</strain>
    </source>
</reference>
<dbReference type="Gene3D" id="3.40.190.150">
    <property type="entry name" value="Bordetella uptake gene, domain 1"/>
    <property type="match status" value="1"/>
</dbReference>
<proteinExistence type="predicted"/>
<name>X0Y8D8_9ZZZZ</name>
<dbReference type="InterPro" id="IPR042100">
    <property type="entry name" value="Bug_dom1"/>
</dbReference>
<sequence>MIKKFALITAVMLLALIIAATGCPPQGAPATPADFYKGKTIDFVTTHSPGIFHDFAAQIMASYLGRDTGANVTVTTRDGAGGLEGMNYIYRSEPDGLTMGTVTAVKFISNKVLGEPAAVYEIDKFSYILSAGHQPYCFMVS</sequence>
<evidence type="ECO:0000313" key="1">
    <source>
        <dbReference type="EMBL" id="GAG52134.1"/>
    </source>
</evidence>
<gene>
    <name evidence="1" type="ORF">S01H1_77647</name>
</gene>
<organism evidence="1">
    <name type="scientific">marine sediment metagenome</name>
    <dbReference type="NCBI Taxonomy" id="412755"/>
    <lineage>
        <taxon>unclassified sequences</taxon>
        <taxon>metagenomes</taxon>
        <taxon>ecological metagenomes</taxon>
    </lineage>
</organism>
<comment type="caution">
    <text evidence="1">The sequence shown here is derived from an EMBL/GenBank/DDBJ whole genome shotgun (WGS) entry which is preliminary data.</text>
</comment>
<dbReference type="EMBL" id="BARS01052203">
    <property type="protein sequence ID" value="GAG52134.1"/>
    <property type="molecule type" value="Genomic_DNA"/>
</dbReference>
<dbReference type="PANTHER" id="PTHR42928:SF5">
    <property type="entry name" value="BLR1237 PROTEIN"/>
    <property type="match status" value="1"/>
</dbReference>
<protein>
    <submittedName>
        <fullName evidence="1">Uncharacterized protein</fullName>
    </submittedName>
</protein>
<dbReference type="InterPro" id="IPR005064">
    <property type="entry name" value="BUG"/>
</dbReference>
<dbReference type="PROSITE" id="PS51257">
    <property type="entry name" value="PROKAR_LIPOPROTEIN"/>
    <property type="match status" value="1"/>
</dbReference>
<feature type="non-terminal residue" evidence="1">
    <location>
        <position position="141"/>
    </location>
</feature>
<accession>X0Y8D8</accession>
<dbReference type="AlphaFoldDB" id="X0Y8D8"/>
<dbReference type="PANTHER" id="PTHR42928">
    <property type="entry name" value="TRICARBOXYLATE-BINDING PROTEIN"/>
    <property type="match status" value="1"/>
</dbReference>